<sequence>MKIHIPRRACFGWALLSTWQYSRRTTRRTRPDRKEELGKGGNGQKVTREGKILDRPTTIHHHNHHHHLIRHRHSFFLLLLRLLLLILFPNLSISISISPIRNQSQNSHLLFSQLHPPAQAN</sequence>
<keyword evidence="2" id="KW-1133">Transmembrane helix</keyword>
<keyword evidence="2" id="KW-0812">Transmembrane</keyword>
<evidence type="ECO:0000256" key="1">
    <source>
        <dbReference type="SAM" id="MobiDB-lite"/>
    </source>
</evidence>
<evidence type="ECO:0000313" key="4">
    <source>
        <dbReference type="Proteomes" id="UP000326532"/>
    </source>
</evidence>
<accession>A0A5N6E0V2</accession>
<dbReference type="VEuPathDB" id="FungiDB:BDV34DRAFT_140953"/>
<dbReference type="Proteomes" id="UP000326532">
    <property type="component" value="Unassembled WGS sequence"/>
</dbReference>
<organism evidence="3 4">
    <name type="scientific">Aspergillus parasiticus</name>
    <dbReference type="NCBI Taxonomy" id="5067"/>
    <lineage>
        <taxon>Eukaryota</taxon>
        <taxon>Fungi</taxon>
        <taxon>Dikarya</taxon>
        <taxon>Ascomycota</taxon>
        <taxon>Pezizomycotina</taxon>
        <taxon>Eurotiomycetes</taxon>
        <taxon>Eurotiomycetidae</taxon>
        <taxon>Eurotiales</taxon>
        <taxon>Aspergillaceae</taxon>
        <taxon>Aspergillus</taxon>
        <taxon>Aspergillus subgen. Circumdati</taxon>
    </lineage>
</organism>
<feature type="transmembrane region" description="Helical" evidence="2">
    <location>
        <begin position="75"/>
        <end position="97"/>
    </location>
</feature>
<evidence type="ECO:0000313" key="3">
    <source>
        <dbReference type="EMBL" id="KAB8210815.1"/>
    </source>
</evidence>
<gene>
    <name evidence="3" type="ORF">BDV34DRAFT_140953</name>
</gene>
<keyword evidence="2" id="KW-0472">Membrane</keyword>
<dbReference type="AlphaFoldDB" id="A0A5N6E0V2"/>
<feature type="region of interest" description="Disordered" evidence="1">
    <location>
        <begin position="24"/>
        <end position="50"/>
    </location>
</feature>
<proteinExistence type="predicted"/>
<evidence type="ECO:0000256" key="2">
    <source>
        <dbReference type="SAM" id="Phobius"/>
    </source>
</evidence>
<keyword evidence="4" id="KW-1185">Reference proteome</keyword>
<name>A0A5N6E0V2_ASPPA</name>
<protein>
    <submittedName>
        <fullName evidence="3">Uncharacterized protein</fullName>
    </submittedName>
</protein>
<dbReference type="EMBL" id="ML734941">
    <property type="protein sequence ID" value="KAB8210815.1"/>
    <property type="molecule type" value="Genomic_DNA"/>
</dbReference>
<reference evidence="3 4" key="1">
    <citation type="submission" date="2019-04" db="EMBL/GenBank/DDBJ databases">
        <title>Fungal friends and foes A comparative genomics study of 23 Aspergillus species from section Flavi.</title>
        <authorList>
            <consortium name="DOE Joint Genome Institute"/>
            <person name="Kjaerbolling I."/>
            <person name="Vesth T.C."/>
            <person name="Frisvad J.C."/>
            <person name="Nybo J.L."/>
            <person name="Theobald S."/>
            <person name="Kildgaard S."/>
            <person name="Petersen T.I."/>
            <person name="Kuo A."/>
            <person name="Sato A."/>
            <person name="Lyhne E.K."/>
            <person name="Kogle M.E."/>
            <person name="Wiebenga A."/>
            <person name="Kun R.S."/>
            <person name="Lubbers R.J."/>
            <person name="Makela M.R."/>
            <person name="Barry K."/>
            <person name="Chovatia M."/>
            <person name="Clum A."/>
            <person name="Daum C."/>
            <person name="Haridas S."/>
            <person name="He G."/>
            <person name="LaButti K."/>
            <person name="Lipzen A."/>
            <person name="Mondo S."/>
            <person name="Pangilinan J."/>
            <person name="Riley R."/>
            <person name="Salamov A."/>
            <person name="Simmons B.A."/>
            <person name="Magnuson J.K."/>
            <person name="Henrissat B."/>
            <person name="Mortensen U.H."/>
            <person name="Larsen T.O."/>
            <person name="De vries R.P."/>
            <person name="Grigoriev I.V."/>
            <person name="Machida M."/>
            <person name="Baker S.E."/>
            <person name="Andersen M.R."/>
        </authorList>
    </citation>
    <scope>NUCLEOTIDE SEQUENCE [LARGE SCALE GENOMIC DNA]</scope>
    <source>
        <strain evidence="3 4">CBS 117618</strain>
    </source>
</reference>